<sequence length="218" mass="25452">MTPEERKANSERILTEKGIGFQEEIPPIKPASEVKLRSFDDICKRAIAALLSTQSAIELSDKNPEGIEKFKRLMVYFGVEECLNKYETLVMEKRASKEDLVEVVWEYECCWALFWILGLVDDITDAGKICDCEKAIRFVSQCESFDDFKSQCSLRSVDEILDMADLYFRYDWACDHHNHIDSDWAVGELDSDIVYERRLAIEWTMRNTDDWFDIQLDT</sequence>
<dbReference type="RefSeq" id="WP_072300023.1">
    <property type="nucleotide sequence ID" value="NZ_FPIP01000003.1"/>
</dbReference>
<evidence type="ECO:0000313" key="1">
    <source>
        <dbReference type="EMBL" id="SFW30765.1"/>
    </source>
</evidence>
<gene>
    <name evidence="1" type="ORF">SAMN02910280_1753</name>
</gene>
<dbReference type="AlphaFoldDB" id="A0A1K1N695"/>
<accession>A0A1K1N695</accession>
<evidence type="ECO:0000313" key="2">
    <source>
        <dbReference type="Proteomes" id="UP000183461"/>
    </source>
</evidence>
<proteinExistence type="predicted"/>
<dbReference type="Proteomes" id="UP000183461">
    <property type="component" value="Unassembled WGS sequence"/>
</dbReference>
<dbReference type="EMBL" id="FPIP01000003">
    <property type="protein sequence ID" value="SFW30765.1"/>
    <property type="molecule type" value="Genomic_DNA"/>
</dbReference>
<reference evidence="1 2" key="1">
    <citation type="submission" date="2016-11" db="EMBL/GenBank/DDBJ databases">
        <authorList>
            <person name="Jaros S."/>
            <person name="Januszkiewicz K."/>
            <person name="Wedrychowicz H."/>
        </authorList>
    </citation>
    <scope>NUCLEOTIDE SEQUENCE [LARGE SCALE GENOMIC DNA]</scope>
    <source>
        <strain evidence="1 2">YL228</strain>
    </source>
</reference>
<dbReference type="Pfam" id="PF14094">
    <property type="entry name" value="DUF4272"/>
    <property type="match status" value="1"/>
</dbReference>
<name>A0A1K1N695_RUMFL</name>
<protein>
    <recommendedName>
        <fullName evidence="3">DUF4272 domain-containing protein</fullName>
    </recommendedName>
</protein>
<organism evidence="1 2">
    <name type="scientific">Ruminococcus flavefaciens</name>
    <dbReference type="NCBI Taxonomy" id="1265"/>
    <lineage>
        <taxon>Bacteria</taxon>
        <taxon>Bacillati</taxon>
        <taxon>Bacillota</taxon>
        <taxon>Clostridia</taxon>
        <taxon>Eubacteriales</taxon>
        <taxon>Oscillospiraceae</taxon>
        <taxon>Ruminococcus</taxon>
    </lineage>
</organism>
<evidence type="ECO:0008006" key="3">
    <source>
        <dbReference type="Google" id="ProtNLM"/>
    </source>
</evidence>
<dbReference type="InterPro" id="IPR025368">
    <property type="entry name" value="DUF4272"/>
</dbReference>